<sequence length="220" mass="25738">MKKNISESLENYLRVVYILHIDGKIPRIKEISKMLEVRDASTVEAIKKLEKLGYVTHEKYGYIDLTDKGLSEAERVYRKYITLVDFFVNMLNLSKEEAYKLACGVEHHMTENFFVSLESLLIFLKRNPIEYKKLQDFTKKYKSQLPHIFRTTLDEIEIEEEVEILDISGDQDMKEKIFKMGIYPGMSVSVKEKNENSLEINLNSKLLIISIEDAKMIIVE</sequence>
<dbReference type="PANTHER" id="PTHR33238">
    <property type="entry name" value="IRON (METAL) DEPENDENT REPRESSOR, DTXR FAMILY"/>
    <property type="match status" value="1"/>
</dbReference>
<protein>
    <submittedName>
        <fullName evidence="9">DtxR family iron (Metal) dependent repressor</fullName>
    </submittedName>
</protein>
<comment type="similarity">
    <text evidence="2">Belongs to the DtxR/MntR family.</text>
</comment>
<dbReference type="EMBL" id="QGGI01000026">
    <property type="protein sequence ID" value="PWJ87142.1"/>
    <property type="molecule type" value="Genomic_DNA"/>
</dbReference>
<organism evidence="9 10">
    <name type="scientific">Oceanotoga teriensis</name>
    <dbReference type="NCBI Taxonomy" id="515440"/>
    <lineage>
        <taxon>Bacteria</taxon>
        <taxon>Thermotogati</taxon>
        <taxon>Thermotogota</taxon>
        <taxon>Thermotogae</taxon>
        <taxon>Petrotogales</taxon>
        <taxon>Petrotogaceae</taxon>
        <taxon>Oceanotoga</taxon>
    </lineage>
</organism>
<dbReference type="GO" id="GO:0003677">
    <property type="term" value="F:DNA binding"/>
    <property type="evidence" value="ECO:0007669"/>
    <property type="project" value="UniProtKB-KW"/>
</dbReference>
<dbReference type="InterPro" id="IPR001367">
    <property type="entry name" value="Fe_dep_repressor"/>
</dbReference>
<dbReference type="SMART" id="SM00529">
    <property type="entry name" value="HTH_DTXR"/>
    <property type="match status" value="1"/>
</dbReference>
<evidence type="ECO:0000256" key="2">
    <source>
        <dbReference type="ARBA" id="ARBA00007871"/>
    </source>
</evidence>
<dbReference type="RefSeq" id="WP_109606422.1">
    <property type="nucleotide sequence ID" value="NZ_JAMHJO010000020.1"/>
</dbReference>
<feature type="domain" description="HTH dtxR-type" evidence="8">
    <location>
        <begin position="5"/>
        <end position="66"/>
    </location>
</feature>
<comment type="subcellular location">
    <subcellularLocation>
        <location evidence="1">Cytoplasm</location>
    </subcellularLocation>
</comment>
<evidence type="ECO:0000313" key="10">
    <source>
        <dbReference type="Proteomes" id="UP000245921"/>
    </source>
</evidence>
<dbReference type="PANTHER" id="PTHR33238:SF7">
    <property type="entry name" value="IRON-DEPENDENT TRANSCRIPTIONAL REGULATOR"/>
    <property type="match status" value="1"/>
</dbReference>
<keyword evidence="10" id="KW-1185">Reference proteome</keyword>
<dbReference type="InterPro" id="IPR050536">
    <property type="entry name" value="DtxR_MntR_Metal-Reg"/>
</dbReference>
<reference evidence="9 10" key="1">
    <citation type="submission" date="2018-05" db="EMBL/GenBank/DDBJ databases">
        <title>Genomic Encyclopedia of Type Strains, Phase IV (KMG-IV): sequencing the most valuable type-strain genomes for metagenomic binning, comparative biology and taxonomic classification.</title>
        <authorList>
            <person name="Goeker M."/>
        </authorList>
    </citation>
    <scope>NUCLEOTIDE SEQUENCE [LARGE SCALE GENOMIC DNA]</scope>
    <source>
        <strain evidence="9 10">DSM 24906</strain>
    </source>
</reference>
<dbReference type="Pfam" id="PF04023">
    <property type="entry name" value="FeoA"/>
    <property type="match status" value="1"/>
</dbReference>
<dbReference type="Gene3D" id="1.10.10.10">
    <property type="entry name" value="Winged helix-like DNA-binding domain superfamily/Winged helix DNA-binding domain"/>
    <property type="match status" value="1"/>
</dbReference>
<dbReference type="GO" id="GO:0046914">
    <property type="term" value="F:transition metal ion binding"/>
    <property type="evidence" value="ECO:0007669"/>
    <property type="project" value="InterPro"/>
</dbReference>
<evidence type="ECO:0000256" key="6">
    <source>
        <dbReference type="ARBA" id="ARBA00023125"/>
    </source>
</evidence>
<evidence type="ECO:0000256" key="3">
    <source>
        <dbReference type="ARBA" id="ARBA00011738"/>
    </source>
</evidence>
<dbReference type="InterPro" id="IPR036388">
    <property type="entry name" value="WH-like_DNA-bd_sf"/>
</dbReference>
<dbReference type="Gene3D" id="2.30.30.90">
    <property type="match status" value="1"/>
</dbReference>
<dbReference type="SUPFAM" id="SSF47979">
    <property type="entry name" value="Iron-dependent repressor protein, dimerization domain"/>
    <property type="match status" value="1"/>
</dbReference>
<dbReference type="InterPro" id="IPR022687">
    <property type="entry name" value="HTH_DTXR"/>
</dbReference>
<comment type="caution">
    <text evidence="9">The sequence shown here is derived from an EMBL/GenBank/DDBJ whole genome shotgun (WGS) entry which is preliminary data.</text>
</comment>
<dbReference type="GO" id="GO:0046983">
    <property type="term" value="F:protein dimerization activity"/>
    <property type="evidence" value="ECO:0007669"/>
    <property type="project" value="InterPro"/>
</dbReference>
<dbReference type="SUPFAM" id="SSF46785">
    <property type="entry name" value="Winged helix' DNA-binding domain"/>
    <property type="match status" value="1"/>
</dbReference>
<gene>
    <name evidence="9" type="ORF">C7380_12624</name>
</gene>
<dbReference type="SUPFAM" id="SSF50037">
    <property type="entry name" value="C-terminal domain of transcriptional repressors"/>
    <property type="match status" value="1"/>
</dbReference>
<evidence type="ECO:0000256" key="5">
    <source>
        <dbReference type="ARBA" id="ARBA00023015"/>
    </source>
</evidence>
<evidence type="ECO:0000256" key="1">
    <source>
        <dbReference type="ARBA" id="ARBA00004496"/>
    </source>
</evidence>
<accession>A0AA45HHP6</accession>
<dbReference type="Proteomes" id="UP000245921">
    <property type="component" value="Unassembled WGS sequence"/>
</dbReference>
<dbReference type="Pfam" id="PF02742">
    <property type="entry name" value="Fe_dep_repr_C"/>
    <property type="match status" value="1"/>
</dbReference>
<dbReference type="SMART" id="SM00899">
    <property type="entry name" value="FeoA"/>
    <property type="match status" value="1"/>
</dbReference>
<keyword evidence="5" id="KW-0805">Transcription regulation</keyword>
<dbReference type="InterPro" id="IPR022689">
    <property type="entry name" value="Iron_dep_repressor"/>
</dbReference>
<keyword evidence="4" id="KW-0408">Iron</keyword>
<proteinExistence type="inferred from homology"/>
<dbReference type="InterPro" id="IPR007167">
    <property type="entry name" value="Fe-transptr_FeoA-like"/>
</dbReference>
<dbReference type="InterPro" id="IPR038157">
    <property type="entry name" value="FeoA_core_dom"/>
</dbReference>
<evidence type="ECO:0000259" key="8">
    <source>
        <dbReference type="PROSITE" id="PS50944"/>
    </source>
</evidence>
<keyword evidence="7" id="KW-0804">Transcription</keyword>
<dbReference type="GO" id="GO:0003700">
    <property type="term" value="F:DNA-binding transcription factor activity"/>
    <property type="evidence" value="ECO:0007669"/>
    <property type="project" value="InterPro"/>
</dbReference>
<keyword evidence="6" id="KW-0238">DNA-binding</keyword>
<evidence type="ECO:0000256" key="7">
    <source>
        <dbReference type="ARBA" id="ARBA00023163"/>
    </source>
</evidence>
<evidence type="ECO:0000313" key="9">
    <source>
        <dbReference type="EMBL" id="PWJ87142.1"/>
    </source>
</evidence>
<dbReference type="GO" id="GO:0005737">
    <property type="term" value="C:cytoplasm"/>
    <property type="evidence" value="ECO:0007669"/>
    <property type="project" value="UniProtKB-SubCell"/>
</dbReference>
<evidence type="ECO:0000256" key="4">
    <source>
        <dbReference type="ARBA" id="ARBA00023004"/>
    </source>
</evidence>
<dbReference type="AlphaFoldDB" id="A0AA45HHP6"/>
<dbReference type="InterPro" id="IPR036390">
    <property type="entry name" value="WH_DNA-bd_sf"/>
</dbReference>
<dbReference type="PROSITE" id="PS50944">
    <property type="entry name" value="HTH_DTXR"/>
    <property type="match status" value="1"/>
</dbReference>
<dbReference type="Pfam" id="PF01325">
    <property type="entry name" value="Fe_dep_repress"/>
    <property type="match status" value="1"/>
</dbReference>
<dbReference type="InterPro" id="IPR008988">
    <property type="entry name" value="Transcriptional_repressor_C"/>
</dbReference>
<name>A0AA45HHP6_9BACT</name>
<dbReference type="InterPro" id="IPR036421">
    <property type="entry name" value="Fe_dep_repressor_sf"/>
</dbReference>
<comment type="subunit">
    <text evidence="3">Homodimer.</text>
</comment>